<dbReference type="Proteomes" id="UP000324632">
    <property type="component" value="Chromosome 11"/>
</dbReference>
<keyword evidence="3" id="KW-1185">Reference proteome</keyword>
<gene>
    <name evidence="2" type="ORF">E1301_Tti008791</name>
</gene>
<evidence type="ECO:0000256" key="1">
    <source>
        <dbReference type="SAM" id="MobiDB-lite"/>
    </source>
</evidence>
<feature type="region of interest" description="Disordered" evidence="1">
    <location>
        <begin position="114"/>
        <end position="135"/>
    </location>
</feature>
<evidence type="ECO:0000313" key="3">
    <source>
        <dbReference type="Proteomes" id="UP000324632"/>
    </source>
</evidence>
<accession>A0A5A9NZQ4</accession>
<proteinExistence type="predicted"/>
<reference evidence="2 3" key="1">
    <citation type="journal article" date="2019" name="Mol. Ecol. Resour.">
        <title>Chromosome-level genome assembly of Triplophysa tibetana, a fish adapted to the harsh high-altitude environment of the Tibetan Plateau.</title>
        <authorList>
            <person name="Yang X."/>
            <person name="Liu H."/>
            <person name="Ma Z."/>
            <person name="Zou Y."/>
            <person name="Zou M."/>
            <person name="Mao Y."/>
            <person name="Li X."/>
            <person name="Wang H."/>
            <person name="Chen T."/>
            <person name="Wang W."/>
            <person name="Yang R."/>
        </authorList>
    </citation>
    <scope>NUCLEOTIDE SEQUENCE [LARGE SCALE GENOMIC DNA]</scope>
    <source>
        <strain evidence="2">TTIB1903HZAU</strain>
        <tissue evidence="2">Muscle</tissue>
    </source>
</reference>
<evidence type="ECO:0000313" key="2">
    <source>
        <dbReference type="EMBL" id="KAA0715158.1"/>
    </source>
</evidence>
<sequence length="135" mass="14835">MNNGSVDPTPPASSSPIPDNQITKEEESKSKLKSTEEEKGEESMKKAHEREISSFMNIPFLPYPPATSALTLVRMGERSPSMSAVHSSEYPQSFHSAIIAPVTPSKHWRMKSLALQSPSNCRQGQPLPGFPDGKR</sequence>
<protein>
    <submittedName>
        <fullName evidence="2">Uncharacterized protein</fullName>
    </submittedName>
</protein>
<feature type="compositionally biased region" description="Polar residues" evidence="1">
    <location>
        <begin position="114"/>
        <end position="123"/>
    </location>
</feature>
<dbReference type="EMBL" id="SOYY01000011">
    <property type="protein sequence ID" value="KAA0715158.1"/>
    <property type="molecule type" value="Genomic_DNA"/>
</dbReference>
<feature type="compositionally biased region" description="Basic and acidic residues" evidence="1">
    <location>
        <begin position="22"/>
        <end position="50"/>
    </location>
</feature>
<dbReference type="AlphaFoldDB" id="A0A5A9NZQ4"/>
<name>A0A5A9NZQ4_9TELE</name>
<feature type="region of interest" description="Disordered" evidence="1">
    <location>
        <begin position="1"/>
        <end position="50"/>
    </location>
</feature>
<organism evidence="2 3">
    <name type="scientific">Triplophysa tibetana</name>
    <dbReference type="NCBI Taxonomy" id="1572043"/>
    <lineage>
        <taxon>Eukaryota</taxon>
        <taxon>Metazoa</taxon>
        <taxon>Chordata</taxon>
        <taxon>Craniata</taxon>
        <taxon>Vertebrata</taxon>
        <taxon>Euteleostomi</taxon>
        <taxon>Actinopterygii</taxon>
        <taxon>Neopterygii</taxon>
        <taxon>Teleostei</taxon>
        <taxon>Ostariophysi</taxon>
        <taxon>Cypriniformes</taxon>
        <taxon>Nemacheilidae</taxon>
        <taxon>Triplophysa</taxon>
    </lineage>
</organism>
<comment type="caution">
    <text evidence="2">The sequence shown here is derived from an EMBL/GenBank/DDBJ whole genome shotgun (WGS) entry which is preliminary data.</text>
</comment>